<dbReference type="InterPro" id="IPR007872">
    <property type="entry name" value="DPH_MB_dom"/>
</dbReference>
<keyword evidence="8" id="KW-1185">Reference proteome</keyword>
<dbReference type="InterPro" id="IPR036671">
    <property type="entry name" value="DPH_MB_sf"/>
</dbReference>
<evidence type="ECO:0000256" key="3">
    <source>
        <dbReference type="ARBA" id="ARBA00022833"/>
    </source>
</evidence>
<dbReference type="Pfam" id="PF00226">
    <property type="entry name" value="DnaJ"/>
    <property type="match status" value="1"/>
</dbReference>
<comment type="similarity">
    <text evidence="1">Belongs to the DPH4 family.</text>
</comment>
<dbReference type="GO" id="GO:0008198">
    <property type="term" value="F:ferrous iron binding"/>
    <property type="evidence" value="ECO:0007669"/>
    <property type="project" value="TreeGrafter"/>
</dbReference>
<feature type="domain" description="DPH-type MB" evidence="6">
    <location>
        <begin position="98"/>
        <end position="154"/>
    </location>
</feature>
<dbReference type="PANTHER" id="PTHR45255">
    <property type="entry name" value="DNAJ HOMOLOG SUBFAMILY C MEMBER 24"/>
    <property type="match status" value="1"/>
</dbReference>
<dbReference type="PROSITE" id="PS50076">
    <property type="entry name" value="DNAJ_2"/>
    <property type="match status" value="1"/>
</dbReference>
<evidence type="ECO:0000313" key="8">
    <source>
        <dbReference type="Proteomes" id="UP001209878"/>
    </source>
</evidence>
<dbReference type="AlphaFoldDB" id="A0AAD9NLD1"/>
<accession>A0AAD9NLD1</accession>
<evidence type="ECO:0000256" key="4">
    <source>
        <dbReference type="ARBA" id="ARBA00023004"/>
    </source>
</evidence>
<name>A0AAD9NLD1_RIDPI</name>
<evidence type="ECO:0000313" key="7">
    <source>
        <dbReference type="EMBL" id="KAK2174562.1"/>
    </source>
</evidence>
<dbReference type="SUPFAM" id="SSF144217">
    <property type="entry name" value="CSL zinc finger"/>
    <property type="match status" value="1"/>
</dbReference>
<proteinExistence type="inferred from homology"/>
<sequence>MEDYYETLGCHRSATYEELKQAYQKLALKYHPDKRCQQQVPALAAAAGSAAPAGSVEQESTQMFITIDRAWKVLGDTDMRKEYDARWTFRCAAQKWPIQDEVDFTDFEWDDEEQMHFYPCRCGGDYVLSKVDASFGVDYVCCESCSLCIRIRNYTTSQT</sequence>
<dbReference type="Gene3D" id="1.10.287.110">
    <property type="entry name" value="DnaJ domain"/>
    <property type="match status" value="1"/>
</dbReference>
<organism evidence="7 8">
    <name type="scientific">Ridgeia piscesae</name>
    <name type="common">Tubeworm</name>
    <dbReference type="NCBI Taxonomy" id="27915"/>
    <lineage>
        <taxon>Eukaryota</taxon>
        <taxon>Metazoa</taxon>
        <taxon>Spiralia</taxon>
        <taxon>Lophotrochozoa</taxon>
        <taxon>Annelida</taxon>
        <taxon>Polychaeta</taxon>
        <taxon>Sedentaria</taxon>
        <taxon>Canalipalpata</taxon>
        <taxon>Sabellida</taxon>
        <taxon>Siboglinidae</taxon>
        <taxon>Ridgeia</taxon>
    </lineage>
</organism>
<dbReference type="InterPro" id="IPR001623">
    <property type="entry name" value="DnaJ_domain"/>
</dbReference>
<keyword evidence="3" id="KW-0862">Zinc</keyword>
<dbReference type="PANTHER" id="PTHR45255:SF1">
    <property type="entry name" value="DNAJ HOMOLOG SUBFAMILY C MEMBER 24"/>
    <property type="match status" value="1"/>
</dbReference>
<dbReference type="EMBL" id="JAODUO010000793">
    <property type="protein sequence ID" value="KAK2174562.1"/>
    <property type="molecule type" value="Genomic_DNA"/>
</dbReference>
<comment type="caution">
    <text evidence="7">The sequence shown here is derived from an EMBL/GenBank/DDBJ whole genome shotgun (WGS) entry which is preliminary data.</text>
</comment>
<dbReference type="Pfam" id="PF05207">
    <property type="entry name" value="Zn_ribbon_CSL"/>
    <property type="match status" value="1"/>
</dbReference>
<dbReference type="InterPro" id="IPR036869">
    <property type="entry name" value="J_dom_sf"/>
</dbReference>
<dbReference type="SUPFAM" id="SSF46565">
    <property type="entry name" value="Chaperone J-domain"/>
    <property type="match status" value="1"/>
</dbReference>
<dbReference type="GO" id="GO:0001671">
    <property type="term" value="F:ATPase activator activity"/>
    <property type="evidence" value="ECO:0007669"/>
    <property type="project" value="TreeGrafter"/>
</dbReference>
<evidence type="ECO:0000256" key="1">
    <source>
        <dbReference type="ARBA" id="ARBA00006169"/>
    </source>
</evidence>
<protein>
    <submittedName>
        <fullName evidence="7">Uncharacterized protein</fullName>
    </submittedName>
</protein>
<reference evidence="7" key="1">
    <citation type="journal article" date="2023" name="Mol. Biol. Evol.">
        <title>Third-Generation Sequencing Reveals the Adaptive Role of the Epigenome in Three Deep-Sea Polychaetes.</title>
        <authorList>
            <person name="Perez M."/>
            <person name="Aroh O."/>
            <person name="Sun Y."/>
            <person name="Lan Y."/>
            <person name="Juniper S.K."/>
            <person name="Young C.R."/>
            <person name="Angers B."/>
            <person name="Qian P.Y."/>
        </authorList>
    </citation>
    <scope>NUCLEOTIDE SEQUENCE</scope>
    <source>
        <strain evidence="7">R07B-5</strain>
    </source>
</reference>
<keyword evidence="4" id="KW-0408">Iron</keyword>
<evidence type="ECO:0000259" key="5">
    <source>
        <dbReference type="PROSITE" id="PS50076"/>
    </source>
</evidence>
<dbReference type="PRINTS" id="PR00625">
    <property type="entry name" value="JDOMAIN"/>
</dbReference>
<keyword evidence="2" id="KW-0479">Metal-binding</keyword>
<gene>
    <name evidence="7" type="ORF">NP493_794g01015</name>
</gene>
<dbReference type="SMART" id="SM00271">
    <property type="entry name" value="DnaJ"/>
    <property type="match status" value="1"/>
</dbReference>
<dbReference type="CDD" id="cd06257">
    <property type="entry name" value="DnaJ"/>
    <property type="match status" value="1"/>
</dbReference>
<dbReference type="PROSITE" id="PS51074">
    <property type="entry name" value="DPH_MB"/>
    <property type="match status" value="1"/>
</dbReference>
<evidence type="ECO:0000259" key="6">
    <source>
        <dbReference type="PROSITE" id="PS51074"/>
    </source>
</evidence>
<dbReference type="Proteomes" id="UP001209878">
    <property type="component" value="Unassembled WGS sequence"/>
</dbReference>
<feature type="domain" description="J" evidence="5">
    <location>
        <begin position="3"/>
        <end position="87"/>
    </location>
</feature>
<evidence type="ECO:0000256" key="2">
    <source>
        <dbReference type="ARBA" id="ARBA00022723"/>
    </source>
</evidence>
<dbReference type="Gene3D" id="3.10.660.10">
    <property type="entry name" value="DPH Zinc finger"/>
    <property type="match status" value="1"/>
</dbReference>